<accession>A0A1E1W245</accession>
<gene>
    <name evidence="4" type="ORF">g.4798</name>
</gene>
<dbReference type="InterPro" id="IPR056421">
    <property type="entry name" value="TPR_GEMI5"/>
</dbReference>
<evidence type="ECO:0000256" key="1">
    <source>
        <dbReference type="SAM" id="Coils"/>
    </source>
</evidence>
<feature type="region of interest" description="Disordered" evidence="2">
    <location>
        <begin position="199"/>
        <end position="317"/>
    </location>
</feature>
<evidence type="ECO:0000256" key="2">
    <source>
        <dbReference type="SAM" id="MobiDB-lite"/>
    </source>
</evidence>
<feature type="domain" description="Gem-associated protein 5 TPR" evidence="3">
    <location>
        <begin position="1"/>
        <end position="169"/>
    </location>
</feature>
<proteinExistence type="predicted"/>
<feature type="compositionally biased region" description="Basic and acidic residues" evidence="2">
    <location>
        <begin position="243"/>
        <end position="268"/>
    </location>
</feature>
<dbReference type="GO" id="GO:0032797">
    <property type="term" value="C:SMN complex"/>
    <property type="evidence" value="ECO:0007669"/>
    <property type="project" value="TreeGrafter"/>
</dbReference>
<name>A0A1E1W245_PECGO</name>
<dbReference type="AlphaFoldDB" id="A0A1E1W245"/>
<dbReference type="Pfam" id="PF23774">
    <property type="entry name" value="TPR_GEMI5"/>
    <property type="match status" value="1"/>
</dbReference>
<sequence length="317" mass="35156">AIQIAASRDQLDPLLLSQAPGISFKYWKDATQLYLQQIDRLVAKGEDAKLAENKPYGGPVFRKMAVQLSLHDLKGAVTTLVDARLFQEAYVLSRTRYMDSLAEQTLRLWAHDCFLNGHYNTSSVCYMALGDLSQAAAALGKSSDEESLSLAADIAKVLGQTTFAGHIEEKREFIKSKKELLEKLDKQVEDQDLKDLPSRSELVIKENNTEKSQLEEPEKDTENAKEVASTDEKNLMSDTQAEESGKGEDENKIEKLLVELPEKMEGLLKDGIQNGMHKGDGDTMQNGEATDPQNNNEILAKPLQNGSEPVQEKSATE</sequence>
<keyword evidence="1" id="KW-0175">Coiled coil</keyword>
<dbReference type="EMBL" id="GDQN01009998">
    <property type="protein sequence ID" value="JAT81056.1"/>
    <property type="molecule type" value="Transcribed_RNA"/>
</dbReference>
<organism evidence="4">
    <name type="scientific">Pectinophora gossypiella</name>
    <name type="common">Cotton pink bollworm</name>
    <name type="synonym">Depressaria gossypiella</name>
    <dbReference type="NCBI Taxonomy" id="13191"/>
    <lineage>
        <taxon>Eukaryota</taxon>
        <taxon>Metazoa</taxon>
        <taxon>Ecdysozoa</taxon>
        <taxon>Arthropoda</taxon>
        <taxon>Hexapoda</taxon>
        <taxon>Insecta</taxon>
        <taxon>Pterygota</taxon>
        <taxon>Neoptera</taxon>
        <taxon>Endopterygota</taxon>
        <taxon>Lepidoptera</taxon>
        <taxon>Glossata</taxon>
        <taxon>Ditrysia</taxon>
        <taxon>Gelechioidea</taxon>
        <taxon>Gelechiidae</taxon>
        <taxon>Apatetrinae</taxon>
        <taxon>Pectinophora</taxon>
    </lineage>
</organism>
<protein>
    <recommendedName>
        <fullName evidence="3">Gem-associated protein 5 TPR domain-containing protein</fullName>
    </recommendedName>
</protein>
<feature type="coiled-coil region" evidence="1">
    <location>
        <begin position="167"/>
        <end position="194"/>
    </location>
</feature>
<feature type="non-terminal residue" evidence="4">
    <location>
        <position position="1"/>
    </location>
</feature>
<feature type="compositionally biased region" description="Polar residues" evidence="2">
    <location>
        <begin position="283"/>
        <end position="297"/>
    </location>
</feature>
<dbReference type="PANTHER" id="PTHR46362:SF1">
    <property type="entry name" value="GEM-ASSOCIATED PROTEIN 5"/>
    <property type="match status" value="1"/>
</dbReference>
<evidence type="ECO:0000259" key="3">
    <source>
        <dbReference type="Pfam" id="PF23774"/>
    </source>
</evidence>
<feature type="compositionally biased region" description="Basic and acidic residues" evidence="2">
    <location>
        <begin position="199"/>
        <end position="235"/>
    </location>
</feature>
<reference evidence="4" key="1">
    <citation type="submission" date="2015-09" db="EMBL/GenBank/DDBJ databases">
        <title>De novo assembly of Pectinophora gossypiella (Pink Bollworm) gut transcriptome.</title>
        <authorList>
            <person name="Tassone E.E."/>
        </authorList>
    </citation>
    <scope>NUCLEOTIDE SEQUENCE</scope>
</reference>
<dbReference type="GO" id="GO:0000387">
    <property type="term" value="P:spliceosomal snRNP assembly"/>
    <property type="evidence" value="ECO:0007669"/>
    <property type="project" value="TreeGrafter"/>
</dbReference>
<dbReference type="GO" id="GO:0003730">
    <property type="term" value="F:mRNA 3'-UTR binding"/>
    <property type="evidence" value="ECO:0007669"/>
    <property type="project" value="TreeGrafter"/>
</dbReference>
<dbReference type="OrthoDB" id="7326421at2759"/>
<dbReference type="InterPro" id="IPR052640">
    <property type="entry name" value="Gemin-5"/>
</dbReference>
<dbReference type="GO" id="GO:0005634">
    <property type="term" value="C:nucleus"/>
    <property type="evidence" value="ECO:0007669"/>
    <property type="project" value="TreeGrafter"/>
</dbReference>
<dbReference type="PANTHER" id="PTHR46362">
    <property type="entry name" value="GEM-ASSOCIATED PROTEIN 5"/>
    <property type="match status" value="1"/>
</dbReference>
<evidence type="ECO:0000313" key="4">
    <source>
        <dbReference type="EMBL" id="JAT81056.1"/>
    </source>
</evidence>